<feature type="region of interest" description="Disordered" evidence="1">
    <location>
        <begin position="1"/>
        <end position="20"/>
    </location>
</feature>
<name>A0A9E7UD65_9EURY</name>
<protein>
    <submittedName>
        <fullName evidence="2">Uncharacterized protein</fullName>
    </submittedName>
</protein>
<dbReference type="GeneID" id="74945239"/>
<evidence type="ECO:0000313" key="2">
    <source>
        <dbReference type="EMBL" id="UWM57003.1"/>
    </source>
</evidence>
<dbReference type="EMBL" id="CP104004">
    <property type="protein sequence ID" value="UWM57003.1"/>
    <property type="molecule type" value="Genomic_DNA"/>
</dbReference>
<accession>A0A9E7UD65</accession>
<gene>
    <name evidence="2" type="ORF">N0B31_22415</name>
</gene>
<reference evidence="2" key="1">
    <citation type="submission" date="2022-09" db="EMBL/GenBank/DDBJ databases">
        <title>Diverse halophilic archaea isolated from saline environments.</title>
        <authorList>
            <person name="Cui H.-L."/>
        </authorList>
    </citation>
    <scope>NUCLEOTIDE SEQUENCE</scope>
    <source>
        <strain evidence="2">ZS-35-S2</strain>
        <plasmid evidence="2">unnamed1</plasmid>
    </source>
</reference>
<evidence type="ECO:0000256" key="1">
    <source>
        <dbReference type="SAM" id="MobiDB-lite"/>
    </source>
</evidence>
<geneLocation type="plasmid" evidence="2 3">
    <name>unnamed1</name>
</geneLocation>
<organism evidence="2 3">
    <name type="scientific">Salinirubellus salinus</name>
    <dbReference type="NCBI Taxonomy" id="1364945"/>
    <lineage>
        <taxon>Archaea</taxon>
        <taxon>Methanobacteriati</taxon>
        <taxon>Methanobacteriota</taxon>
        <taxon>Stenosarchaea group</taxon>
        <taxon>Halobacteria</taxon>
        <taxon>Halobacteriales</taxon>
        <taxon>Natronomonadaceae</taxon>
        <taxon>Salinirubellus</taxon>
    </lineage>
</organism>
<feature type="region of interest" description="Disordered" evidence="1">
    <location>
        <begin position="70"/>
        <end position="99"/>
    </location>
</feature>
<dbReference type="AlphaFoldDB" id="A0A9E7UD65"/>
<sequence>MNPLHRLLGRDSTEDDETERIPIDDLTGEETQLSLEYLNLLDRDATRKNIEWAAYQLQAEELPLVSAIESSKSAGNSTRSSSRPVRWSATPSSRFATRR</sequence>
<dbReference type="KEGG" id="ssai:N0B31_22415"/>
<evidence type="ECO:0000313" key="3">
    <source>
        <dbReference type="Proteomes" id="UP001057580"/>
    </source>
</evidence>
<keyword evidence="3" id="KW-1185">Reference proteome</keyword>
<keyword evidence="2" id="KW-0614">Plasmid</keyword>
<dbReference type="Proteomes" id="UP001057580">
    <property type="component" value="Plasmid unnamed1"/>
</dbReference>
<proteinExistence type="predicted"/>
<dbReference type="RefSeq" id="WP_260644114.1">
    <property type="nucleotide sequence ID" value="NZ_CP104004.1"/>
</dbReference>